<name>A0A9P4R7Y7_9PLEO</name>
<evidence type="ECO:0000313" key="3">
    <source>
        <dbReference type="Proteomes" id="UP000799444"/>
    </source>
</evidence>
<protein>
    <submittedName>
        <fullName evidence="2">Uncharacterized protein</fullName>
    </submittedName>
</protein>
<gene>
    <name evidence="2" type="ORF">EJ04DRAFT_539855</name>
</gene>
<dbReference type="Pfam" id="PF13376">
    <property type="entry name" value="OmdA"/>
    <property type="match status" value="1"/>
</dbReference>
<keyword evidence="3" id="KW-1185">Reference proteome</keyword>
<dbReference type="EMBL" id="ML996099">
    <property type="protein sequence ID" value="KAF2740589.1"/>
    <property type="molecule type" value="Genomic_DNA"/>
</dbReference>
<reference evidence="2" key="1">
    <citation type="journal article" date="2020" name="Stud. Mycol.">
        <title>101 Dothideomycetes genomes: a test case for predicting lifestyles and emergence of pathogens.</title>
        <authorList>
            <person name="Haridas S."/>
            <person name="Albert R."/>
            <person name="Binder M."/>
            <person name="Bloem J."/>
            <person name="Labutti K."/>
            <person name="Salamov A."/>
            <person name="Andreopoulos B."/>
            <person name="Baker S."/>
            <person name="Barry K."/>
            <person name="Bills G."/>
            <person name="Bluhm B."/>
            <person name="Cannon C."/>
            <person name="Castanera R."/>
            <person name="Culley D."/>
            <person name="Daum C."/>
            <person name="Ezra D."/>
            <person name="Gonzalez J."/>
            <person name="Henrissat B."/>
            <person name="Kuo A."/>
            <person name="Liang C."/>
            <person name="Lipzen A."/>
            <person name="Lutzoni F."/>
            <person name="Magnuson J."/>
            <person name="Mondo S."/>
            <person name="Nolan M."/>
            <person name="Ohm R."/>
            <person name="Pangilinan J."/>
            <person name="Park H.-J."/>
            <person name="Ramirez L."/>
            <person name="Alfaro M."/>
            <person name="Sun H."/>
            <person name="Tritt A."/>
            <person name="Yoshinaga Y."/>
            <person name="Zwiers L.-H."/>
            <person name="Turgeon B."/>
            <person name="Goodwin S."/>
            <person name="Spatafora J."/>
            <person name="Crous P."/>
            <person name="Grigoriev I."/>
        </authorList>
    </citation>
    <scope>NUCLEOTIDE SEQUENCE</scope>
    <source>
        <strain evidence="2">CBS 125425</strain>
    </source>
</reference>
<accession>A0A9P4R7Y7</accession>
<feature type="region of interest" description="Disordered" evidence="1">
    <location>
        <begin position="188"/>
        <end position="211"/>
    </location>
</feature>
<proteinExistence type="predicted"/>
<feature type="compositionally biased region" description="Basic and acidic residues" evidence="1">
    <location>
        <begin position="188"/>
        <end position="199"/>
    </location>
</feature>
<organism evidence="2 3">
    <name type="scientific">Polyplosphaeria fusca</name>
    <dbReference type="NCBI Taxonomy" id="682080"/>
    <lineage>
        <taxon>Eukaryota</taxon>
        <taxon>Fungi</taxon>
        <taxon>Dikarya</taxon>
        <taxon>Ascomycota</taxon>
        <taxon>Pezizomycotina</taxon>
        <taxon>Dothideomycetes</taxon>
        <taxon>Pleosporomycetidae</taxon>
        <taxon>Pleosporales</taxon>
        <taxon>Tetraplosphaeriaceae</taxon>
        <taxon>Polyplosphaeria</taxon>
    </lineage>
</organism>
<dbReference type="OrthoDB" id="10263401at2759"/>
<feature type="compositionally biased region" description="Basic residues" evidence="1">
    <location>
        <begin position="200"/>
        <end position="211"/>
    </location>
</feature>
<dbReference type="Proteomes" id="UP000799444">
    <property type="component" value="Unassembled WGS sequence"/>
</dbReference>
<evidence type="ECO:0000256" key="1">
    <source>
        <dbReference type="SAM" id="MobiDB-lite"/>
    </source>
</evidence>
<comment type="caution">
    <text evidence="2">The sequence shown here is derived from an EMBL/GenBank/DDBJ whole genome shotgun (WGS) entry which is preliminary data.</text>
</comment>
<sequence length="211" mass="24150">MPSPTDLPTHTFPTASAFASFLQTHHTTSRGLYIQHSKKGSGIPSITYTEALELCLCYGWIDGRRNALSATHFLQRYTPRRARSNWSARNVEIVERLVGEDRMREEGLKRVEEARRDGRWGRAYRGAGEMKVPGDLEEALGRVQGAREAFERLGRQRRYELVLRVENGGEETRGRRVEGVVRTLGRKREAETDMVETRAKQPRRAGLRTRV</sequence>
<dbReference type="AlphaFoldDB" id="A0A9P4R7Y7"/>
<evidence type="ECO:0000313" key="2">
    <source>
        <dbReference type="EMBL" id="KAF2740589.1"/>
    </source>
</evidence>